<reference evidence="1" key="1">
    <citation type="submission" date="2014-09" db="EMBL/GenBank/DDBJ databases">
        <authorList>
            <person name="Magalhaes I.L.F."/>
            <person name="Oliveira U."/>
            <person name="Santos F.R."/>
            <person name="Vidigal T.H.D.A."/>
            <person name="Brescovit A.D."/>
            <person name="Santos A.J."/>
        </authorList>
    </citation>
    <scope>NUCLEOTIDE SEQUENCE</scope>
    <source>
        <tissue evidence="1">Shoot tissue taken approximately 20 cm above the soil surface</tissue>
    </source>
</reference>
<proteinExistence type="predicted"/>
<reference evidence="1" key="2">
    <citation type="journal article" date="2015" name="Data Brief">
        <title>Shoot transcriptome of the giant reed, Arundo donax.</title>
        <authorList>
            <person name="Barrero R.A."/>
            <person name="Guerrero F.D."/>
            <person name="Moolhuijzen P."/>
            <person name="Goolsby J.A."/>
            <person name="Tidwell J."/>
            <person name="Bellgard S.E."/>
            <person name="Bellgard M.I."/>
        </authorList>
    </citation>
    <scope>NUCLEOTIDE SEQUENCE</scope>
    <source>
        <tissue evidence="1">Shoot tissue taken approximately 20 cm above the soil surface</tissue>
    </source>
</reference>
<sequence>MDTALPSLTSLTEA</sequence>
<dbReference type="EMBL" id="GBRH01187093">
    <property type="protein sequence ID" value="JAE10803.1"/>
    <property type="molecule type" value="Transcribed_RNA"/>
</dbReference>
<accession>A0A0A9FR69</accession>
<name>A0A0A9FR69_ARUDO</name>
<protein>
    <submittedName>
        <fullName evidence="1">Uncharacterized protein</fullName>
    </submittedName>
</protein>
<evidence type="ECO:0000313" key="1">
    <source>
        <dbReference type="EMBL" id="JAE10803.1"/>
    </source>
</evidence>
<organism evidence="1">
    <name type="scientific">Arundo donax</name>
    <name type="common">Giant reed</name>
    <name type="synonym">Donax arundinaceus</name>
    <dbReference type="NCBI Taxonomy" id="35708"/>
    <lineage>
        <taxon>Eukaryota</taxon>
        <taxon>Viridiplantae</taxon>
        <taxon>Streptophyta</taxon>
        <taxon>Embryophyta</taxon>
        <taxon>Tracheophyta</taxon>
        <taxon>Spermatophyta</taxon>
        <taxon>Magnoliopsida</taxon>
        <taxon>Liliopsida</taxon>
        <taxon>Poales</taxon>
        <taxon>Poaceae</taxon>
        <taxon>PACMAD clade</taxon>
        <taxon>Arundinoideae</taxon>
        <taxon>Arundineae</taxon>
        <taxon>Arundo</taxon>
    </lineage>
</organism>